<dbReference type="AlphaFoldDB" id="A0AAW7PSH1"/>
<accession>A0AAW7PSH1</accession>
<evidence type="ECO:0008006" key="3">
    <source>
        <dbReference type="Google" id="ProtNLM"/>
    </source>
</evidence>
<gene>
    <name evidence="1" type="ORF">O8C91_07085</name>
</gene>
<reference evidence="1" key="1">
    <citation type="submission" date="2022-12" db="EMBL/GenBank/DDBJ databases">
        <authorList>
            <person name="Uljanovas D."/>
        </authorList>
    </citation>
    <scope>NUCLEOTIDE SEQUENCE</scope>
    <source>
        <strain evidence="1">RCM39</strain>
    </source>
</reference>
<comment type="caution">
    <text evidence="1">The sequence shown here is derived from an EMBL/GenBank/DDBJ whole genome shotgun (WGS) entry which is preliminary data.</text>
</comment>
<dbReference type="EMBL" id="JAPZDC010000004">
    <property type="protein sequence ID" value="MDN5063958.1"/>
    <property type="molecule type" value="Genomic_DNA"/>
</dbReference>
<reference evidence="1" key="2">
    <citation type="journal article" date="2023" name="Microorganisms">
        <title>Genomic Characterization of Arcobacter butzleri Strains Isolated from Various Sources in Lithuania.</title>
        <authorList>
            <person name="Uljanovas D."/>
            <person name="Golz G."/>
            <person name="Fleischmann S."/>
            <person name="Kudirkiene E."/>
            <person name="Kasetiene N."/>
            <person name="Grineviciene A."/>
            <person name="Tamuleviciene E."/>
            <person name="Aksomaitiene J."/>
            <person name="Alter T."/>
            <person name="Malakauskas M."/>
        </authorList>
    </citation>
    <scope>NUCLEOTIDE SEQUENCE</scope>
    <source>
        <strain evidence="1">RCM39</strain>
    </source>
</reference>
<organism evidence="1 2">
    <name type="scientific">Aliarcobacter butzleri</name>
    <dbReference type="NCBI Taxonomy" id="28197"/>
    <lineage>
        <taxon>Bacteria</taxon>
        <taxon>Pseudomonadati</taxon>
        <taxon>Campylobacterota</taxon>
        <taxon>Epsilonproteobacteria</taxon>
        <taxon>Campylobacterales</taxon>
        <taxon>Arcobacteraceae</taxon>
        <taxon>Aliarcobacter</taxon>
    </lineage>
</organism>
<evidence type="ECO:0000313" key="2">
    <source>
        <dbReference type="Proteomes" id="UP001171529"/>
    </source>
</evidence>
<dbReference type="Proteomes" id="UP001171529">
    <property type="component" value="Unassembled WGS sequence"/>
</dbReference>
<proteinExistence type="predicted"/>
<name>A0AAW7PSH1_9BACT</name>
<evidence type="ECO:0000313" key="1">
    <source>
        <dbReference type="EMBL" id="MDN5063958.1"/>
    </source>
</evidence>
<dbReference type="RefSeq" id="WP_301344576.1">
    <property type="nucleotide sequence ID" value="NZ_JAPZDB010000002.1"/>
</dbReference>
<protein>
    <recommendedName>
        <fullName evidence="3">Transposase</fullName>
    </recommendedName>
</protein>
<sequence length="485" mass="57265">MSIKFRVFAKNCNFCNSALTNWDYRYKEKHYCRSCYENSFISKTCIVCNKNKKIHKDLKEPICKFCEVTNLPCTRCGKTEFTVGKILKNGVVCNSCVKYYKEPKICSCCNKEKLNVSNRMLDNSHKRLLCTSCYNKFLPICSSCGYRRKTHSYNKDNKSICKVCYEQGYKKCISCTSLIPAGYGNICRECSNLKTLNKKVNALSEAFSEYFRNSFVDFSKWLLQKRGSLFTSLKIQHYYRYFFMLDELALNLKRVPNYEEIVSKFTILETRKYLLVTTFLDEQNIVNINLKIKEEFANLDMINRYLDRFSKGSKSRNLIKEYYKYLLEKLEQNKTTIRSIRLSLTPAVKFLEYCDNFKNKTPSNYILEGYLSLYCGQKATITGFINFLKNEKEIDISIQEINTLKFKSVKTSRAILKQRLLDLMRLPNIPKNKEQLYYKTLIGYLHNIEIPLNIFIDKNEFKKNKNNNKYLLLNKQKIFIETTKQ</sequence>